<dbReference type="Gene3D" id="2.60.120.10">
    <property type="entry name" value="Jelly Rolls"/>
    <property type="match status" value="1"/>
</dbReference>
<dbReference type="PROSITE" id="PS50042">
    <property type="entry name" value="CNMP_BINDING_3"/>
    <property type="match status" value="1"/>
</dbReference>
<sequence>MDETLSLMEKTAFLKGVEMLSSIPTEALAQLAARGKELHFEAGQVIFREGDTNRGAFLVVDGLVEIRKGRALDTVRGAGLGFGELALGEGEPHTTTAVATQHTHVLNVTNEEFFETMLDYPEVGLAMVRSLAKRLTELGARVHDLEGQVAHLNATLKRSGVEIPQYQSGTYVRPEGLS</sequence>
<dbReference type="Proteomes" id="UP000316609">
    <property type="component" value="Unassembled WGS sequence"/>
</dbReference>
<evidence type="ECO:0000313" key="2">
    <source>
        <dbReference type="EMBL" id="TMQ65129.1"/>
    </source>
</evidence>
<dbReference type="InterPro" id="IPR014710">
    <property type="entry name" value="RmlC-like_jellyroll"/>
</dbReference>
<accession>A0A538TNB2</accession>
<proteinExistence type="predicted"/>
<dbReference type="InterPro" id="IPR000595">
    <property type="entry name" value="cNMP-bd_dom"/>
</dbReference>
<dbReference type="CDD" id="cd00038">
    <property type="entry name" value="CAP_ED"/>
    <property type="match status" value="1"/>
</dbReference>
<name>A0A538TNB2_UNCEI</name>
<dbReference type="SUPFAM" id="SSF51206">
    <property type="entry name" value="cAMP-binding domain-like"/>
    <property type="match status" value="1"/>
</dbReference>
<comment type="caution">
    <text evidence="2">The sequence shown here is derived from an EMBL/GenBank/DDBJ whole genome shotgun (WGS) entry which is preliminary data.</text>
</comment>
<feature type="domain" description="Cyclic nucleotide-binding" evidence="1">
    <location>
        <begin position="19"/>
        <end position="134"/>
    </location>
</feature>
<evidence type="ECO:0000259" key="1">
    <source>
        <dbReference type="PROSITE" id="PS50042"/>
    </source>
</evidence>
<organism evidence="2 3">
    <name type="scientific">Eiseniibacteriota bacterium</name>
    <dbReference type="NCBI Taxonomy" id="2212470"/>
    <lineage>
        <taxon>Bacteria</taxon>
        <taxon>Candidatus Eiseniibacteriota</taxon>
    </lineage>
</organism>
<dbReference type="EMBL" id="VBOY01000074">
    <property type="protein sequence ID" value="TMQ65129.1"/>
    <property type="molecule type" value="Genomic_DNA"/>
</dbReference>
<dbReference type="PANTHER" id="PTHR23011">
    <property type="entry name" value="CYCLIC NUCLEOTIDE-BINDING DOMAIN CONTAINING PROTEIN"/>
    <property type="match status" value="1"/>
</dbReference>
<dbReference type="SMART" id="SM00100">
    <property type="entry name" value="cNMP"/>
    <property type="match status" value="1"/>
</dbReference>
<evidence type="ECO:0000313" key="3">
    <source>
        <dbReference type="Proteomes" id="UP000316609"/>
    </source>
</evidence>
<protein>
    <submittedName>
        <fullName evidence="2">Crp/Fnr family transcriptional regulator</fullName>
    </submittedName>
</protein>
<dbReference type="AlphaFoldDB" id="A0A538TNB2"/>
<dbReference type="Pfam" id="PF00027">
    <property type="entry name" value="cNMP_binding"/>
    <property type="match status" value="1"/>
</dbReference>
<dbReference type="PANTHER" id="PTHR23011:SF28">
    <property type="entry name" value="CYCLIC NUCLEOTIDE-BINDING DOMAIN CONTAINING PROTEIN"/>
    <property type="match status" value="1"/>
</dbReference>
<gene>
    <name evidence="2" type="ORF">E6K78_08120</name>
</gene>
<reference evidence="2 3" key="1">
    <citation type="journal article" date="2019" name="Nat. Microbiol.">
        <title>Mediterranean grassland soil C-N compound turnover is dependent on rainfall and depth, and is mediated by genomically divergent microorganisms.</title>
        <authorList>
            <person name="Diamond S."/>
            <person name="Andeer P.F."/>
            <person name="Li Z."/>
            <person name="Crits-Christoph A."/>
            <person name="Burstein D."/>
            <person name="Anantharaman K."/>
            <person name="Lane K.R."/>
            <person name="Thomas B.C."/>
            <person name="Pan C."/>
            <person name="Northen T.R."/>
            <person name="Banfield J.F."/>
        </authorList>
    </citation>
    <scope>NUCLEOTIDE SEQUENCE [LARGE SCALE GENOMIC DNA]</scope>
    <source>
        <strain evidence="2">WS_8</strain>
    </source>
</reference>
<dbReference type="InterPro" id="IPR018490">
    <property type="entry name" value="cNMP-bd_dom_sf"/>
</dbReference>